<keyword evidence="1" id="KW-0808">Transferase</keyword>
<keyword evidence="2" id="KW-1185">Reference proteome</keyword>
<gene>
    <name evidence="1" type="primary">hxk1</name>
    <name evidence="1" type="ORF">M8818_004493</name>
</gene>
<name>A0ACC3SFM6_9PEZI</name>
<sequence length="731" mass="79326">MVGLGPRKPPSRKGSMADVPRDLLDEIKRLEDMFTIPTDKLKAITNHFVGELTKGLTKEGGSIPMNVTWCMGYPTGYETGTFLALDMGGTNLRVCEIRLPEAKGEFDIIQSKYRMPEELKTGNADELWGYIADCLQQFIEYHHEGEELEKLPLGFTFSYPATQDAIDHGVLQRWTKGFDIDGVEGQDVVPPFEAALKERGVPIKLTALINDTTGTLIASAYTDTDMKIGCIFGTGCNAAYMENVGSIPKLEGMDLDPELPMAINCEWGAFDNEHVILPRTPYDIIIDKESPRPGQQAFEKMIAGLYLGELFRLVLVDLHENQNVKIFEGQDIKKLRKPYSLDSSFLSAIEEDPFENLSNTQDLIQKELDIKCSRAELELVRRLSELIGTRAARLSACGVAAICKKKGYETAHVGADGSVFNKYPHFKQRGAQALREILDWPEPKSRKEKDPIEIMAAEDGSGVGAALIAALTLKRVQEGNLAGIRDAEGMIAGTKAEKPDSKDVPPFTTSHIKMDDETAELGIDPAMAEMMGFSGFGAQSKKRKFTHDHAFVEGQGLTLREQRKKEQGTGGNMTPLGVRKGNAAVGGDAPQDASGDAVGESSAGQVGGLGGQDATSELVGAGGMEENKGKGLGRQKKKEAAPSGLAAFLSRAQAVPVPPTTAASEAAPTTQIPQAQTTTQETAVSGSSTAKDPMDDPSALRRGVRDPRGDMVYFLPSFLEDPWEELRRQVG</sequence>
<dbReference type="Proteomes" id="UP001320706">
    <property type="component" value="Unassembled WGS sequence"/>
</dbReference>
<protein>
    <submittedName>
        <fullName evidence="1">Hexokinase</fullName>
        <ecNumber evidence="1">2.7.1.1</ecNumber>
    </submittedName>
</protein>
<dbReference type="EC" id="2.7.1.1" evidence="1"/>
<organism evidence="1 2">
    <name type="scientific">Zalaria obscura</name>
    <dbReference type="NCBI Taxonomy" id="2024903"/>
    <lineage>
        <taxon>Eukaryota</taxon>
        <taxon>Fungi</taxon>
        <taxon>Dikarya</taxon>
        <taxon>Ascomycota</taxon>
        <taxon>Pezizomycotina</taxon>
        <taxon>Dothideomycetes</taxon>
        <taxon>Dothideomycetidae</taxon>
        <taxon>Dothideales</taxon>
        <taxon>Zalariaceae</taxon>
        <taxon>Zalaria</taxon>
    </lineage>
</organism>
<accession>A0ACC3SFM6</accession>
<comment type="caution">
    <text evidence="1">The sequence shown here is derived from an EMBL/GenBank/DDBJ whole genome shotgun (WGS) entry which is preliminary data.</text>
</comment>
<evidence type="ECO:0000313" key="1">
    <source>
        <dbReference type="EMBL" id="KAK8206659.1"/>
    </source>
</evidence>
<evidence type="ECO:0000313" key="2">
    <source>
        <dbReference type="Proteomes" id="UP001320706"/>
    </source>
</evidence>
<reference evidence="1" key="1">
    <citation type="submission" date="2024-02" db="EMBL/GenBank/DDBJ databases">
        <title>Metagenome Assembled Genome of Zalaria obscura JY119.</title>
        <authorList>
            <person name="Vighnesh L."/>
            <person name="Jagadeeshwari U."/>
            <person name="Venkata Ramana C."/>
            <person name="Sasikala C."/>
        </authorList>
    </citation>
    <scope>NUCLEOTIDE SEQUENCE</scope>
    <source>
        <strain evidence="1">JY119</strain>
    </source>
</reference>
<proteinExistence type="predicted"/>
<dbReference type="EMBL" id="JAMKPW020000022">
    <property type="protein sequence ID" value="KAK8206659.1"/>
    <property type="molecule type" value="Genomic_DNA"/>
</dbReference>